<dbReference type="CDD" id="cd07040">
    <property type="entry name" value="HP"/>
    <property type="match status" value="1"/>
</dbReference>
<dbReference type="RefSeq" id="WP_057480837.1">
    <property type="nucleotide sequence ID" value="NZ_BMWR01000006.1"/>
</dbReference>
<evidence type="ECO:0000313" key="2">
    <source>
        <dbReference type="Proteomes" id="UP000051643"/>
    </source>
</evidence>
<gene>
    <name evidence="1" type="ORF">APR42_13670</name>
</gene>
<organism evidence="1 2">
    <name type="scientific">Salegentibacter mishustinae</name>
    <dbReference type="NCBI Taxonomy" id="270918"/>
    <lineage>
        <taxon>Bacteria</taxon>
        <taxon>Pseudomonadati</taxon>
        <taxon>Bacteroidota</taxon>
        <taxon>Flavobacteriia</taxon>
        <taxon>Flavobacteriales</taxon>
        <taxon>Flavobacteriaceae</taxon>
        <taxon>Salegentibacter</taxon>
    </lineage>
</organism>
<comment type="caution">
    <text evidence="1">The sequence shown here is derived from an EMBL/GenBank/DDBJ whole genome shotgun (WGS) entry which is preliminary data.</text>
</comment>
<protein>
    <submittedName>
        <fullName evidence="1">Phosphohistidine phosphatase</fullName>
    </submittedName>
</protein>
<dbReference type="STRING" id="270918.APR42_13670"/>
<dbReference type="SUPFAM" id="SSF53254">
    <property type="entry name" value="Phosphoglycerate mutase-like"/>
    <property type="match status" value="1"/>
</dbReference>
<reference evidence="1" key="1">
    <citation type="submission" date="2015-10" db="EMBL/GenBank/DDBJ databases">
        <title>Draft genome sequence of Salegentibacter mishustinae KCTC 12263.</title>
        <authorList>
            <person name="Lin W."/>
            <person name="Zheng Q."/>
        </authorList>
    </citation>
    <scope>NUCLEOTIDE SEQUENCE [LARGE SCALE GENOMIC DNA]</scope>
    <source>
        <strain evidence="1">KCTC 12263</strain>
    </source>
</reference>
<evidence type="ECO:0000313" key="1">
    <source>
        <dbReference type="EMBL" id="KRG30229.1"/>
    </source>
</evidence>
<name>A0A0Q9ZB32_9FLAO</name>
<dbReference type="OrthoDB" id="9810154at2"/>
<dbReference type="Proteomes" id="UP000051643">
    <property type="component" value="Unassembled WGS sequence"/>
</dbReference>
<dbReference type="AlphaFoldDB" id="A0A0Q9ZB32"/>
<keyword evidence="2" id="KW-1185">Reference proteome</keyword>
<sequence length="161" mass="18462">MKQLILVRHGKSSWENNLPDEKRPLKKRAYNDAAVVLKTFKEFVSGNLTLWSSPAVRAHTTAKLFKEELQIPEDRFTVKKDLYTFDENQLLSVIKSCPNEIEKLMVFGHNPAMTGMVNRLGDKPLDNLPTTGLCVIDFDCDSWRDLKTGKTLLQLFPKNLR</sequence>
<accession>A0A0Q9ZB32</accession>
<dbReference type="InterPro" id="IPR013078">
    <property type="entry name" value="His_Pase_superF_clade-1"/>
</dbReference>
<dbReference type="Gene3D" id="3.40.50.1240">
    <property type="entry name" value="Phosphoglycerate mutase-like"/>
    <property type="match status" value="1"/>
</dbReference>
<dbReference type="InterPro" id="IPR029033">
    <property type="entry name" value="His_PPase_superfam"/>
</dbReference>
<dbReference type="EMBL" id="LKTP01000002">
    <property type="protein sequence ID" value="KRG30229.1"/>
    <property type="molecule type" value="Genomic_DNA"/>
</dbReference>
<dbReference type="Pfam" id="PF00300">
    <property type="entry name" value="His_Phos_1"/>
    <property type="match status" value="1"/>
</dbReference>
<proteinExistence type="predicted"/>